<dbReference type="EMBL" id="ASHM01211706">
    <property type="protein sequence ID" value="PNX67567.1"/>
    <property type="molecule type" value="Genomic_DNA"/>
</dbReference>
<accession>A0A2K3KMP5</accession>
<evidence type="ECO:0000313" key="2">
    <source>
        <dbReference type="Proteomes" id="UP000236291"/>
    </source>
</evidence>
<feature type="non-terminal residue" evidence="1">
    <location>
        <position position="1"/>
    </location>
</feature>
<gene>
    <name evidence="1" type="ORF">L195_g063577</name>
</gene>
<reference evidence="1 2" key="1">
    <citation type="journal article" date="2014" name="Am. J. Bot.">
        <title>Genome assembly and annotation for red clover (Trifolium pratense; Fabaceae).</title>
        <authorList>
            <person name="Istvanek J."/>
            <person name="Jaros M."/>
            <person name="Krenek A."/>
            <person name="Repkova J."/>
        </authorList>
    </citation>
    <scope>NUCLEOTIDE SEQUENCE [LARGE SCALE GENOMIC DNA]</scope>
    <source>
        <strain evidence="2">cv. Tatra</strain>
        <tissue evidence="1">Young leaves</tissue>
    </source>
</reference>
<comment type="caution">
    <text evidence="1">The sequence shown here is derived from an EMBL/GenBank/DDBJ whole genome shotgun (WGS) entry which is preliminary data.</text>
</comment>
<sequence>SLCVITPSSIPGMSEGFHANRSALSFRILMILLLSWSGNAVPRLVVWCG</sequence>
<protein>
    <submittedName>
        <fullName evidence="1">Uncharacterized protein</fullName>
    </submittedName>
</protein>
<proteinExistence type="predicted"/>
<name>A0A2K3KMP5_TRIPR</name>
<dbReference type="AlphaFoldDB" id="A0A2K3KMP5"/>
<organism evidence="1 2">
    <name type="scientific">Trifolium pratense</name>
    <name type="common">Red clover</name>
    <dbReference type="NCBI Taxonomy" id="57577"/>
    <lineage>
        <taxon>Eukaryota</taxon>
        <taxon>Viridiplantae</taxon>
        <taxon>Streptophyta</taxon>
        <taxon>Embryophyta</taxon>
        <taxon>Tracheophyta</taxon>
        <taxon>Spermatophyta</taxon>
        <taxon>Magnoliopsida</taxon>
        <taxon>eudicotyledons</taxon>
        <taxon>Gunneridae</taxon>
        <taxon>Pentapetalae</taxon>
        <taxon>rosids</taxon>
        <taxon>fabids</taxon>
        <taxon>Fabales</taxon>
        <taxon>Fabaceae</taxon>
        <taxon>Papilionoideae</taxon>
        <taxon>50 kb inversion clade</taxon>
        <taxon>NPAAA clade</taxon>
        <taxon>Hologalegina</taxon>
        <taxon>IRL clade</taxon>
        <taxon>Trifolieae</taxon>
        <taxon>Trifolium</taxon>
    </lineage>
</organism>
<evidence type="ECO:0000313" key="1">
    <source>
        <dbReference type="EMBL" id="PNX67567.1"/>
    </source>
</evidence>
<reference evidence="1 2" key="2">
    <citation type="journal article" date="2017" name="Front. Plant Sci.">
        <title>Gene Classification and Mining of Molecular Markers Useful in Red Clover (Trifolium pratense) Breeding.</title>
        <authorList>
            <person name="Istvanek J."/>
            <person name="Dluhosova J."/>
            <person name="Dluhos P."/>
            <person name="Patkova L."/>
            <person name="Nedelnik J."/>
            <person name="Repkova J."/>
        </authorList>
    </citation>
    <scope>NUCLEOTIDE SEQUENCE [LARGE SCALE GENOMIC DNA]</scope>
    <source>
        <strain evidence="2">cv. Tatra</strain>
        <tissue evidence="1">Young leaves</tissue>
    </source>
</reference>
<dbReference type="Proteomes" id="UP000236291">
    <property type="component" value="Unassembled WGS sequence"/>
</dbReference>